<dbReference type="RefSeq" id="XP_006679408.1">
    <property type="nucleotide sequence ID" value="XM_006679345.1"/>
</dbReference>
<organism evidence="1 2">
    <name type="scientific">Batrachochytrium dendrobatidis (strain JAM81 / FGSC 10211)</name>
    <name type="common">Frog chytrid fungus</name>
    <dbReference type="NCBI Taxonomy" id="684364"/>
    <lineage>
        <taxon>Eukaryota</taxon>
        <taxon>Fungi</taxon>
        <taxon>Fungi incertae sedis</taxon>
        <taxon>Chytridiomycota</taxon>
        <taxon>Chytridiomycota incertae sedis</taxon>
        <taxon>Chytridiomycetes</taxon>
        <taxon>Rhizophydiales</taxon>
        <taxon>Rhizophydiales incertae sedis</taxon>
        <taxon>Batrachochytrium</taxon>
    </lineage>
</organism>
<dbReference type="AlphaFoldDB" id="F4P4T1"/>
<dbReference type="Proteomes" id="UP000007241">
    <property type="component" value="Unassembled WGS sequence"/>
</dbReference>
<dbReference type="InParanoid" id="F4P4T1"/>
<evidence type="ECO:0000313" key="2">
    <source>
        <dbReference type="Proteomes" id="UP000007241"/>
    </source>
</evidence>
<dbReference type="GeneID" id="18238743"/>
<accession>F4P4T1</accession>
<reference evidence="1 2" key="1">
    <citation type="submission" date="2009-12" db="EMBL/GenBank/DDBJ databases">
        <title>The draft genome of Batrachochytrium dendrobatidis.</title>
        <authorList>
            <consortium name="US DOE Joint Genome Institute (JGI-PGF)"/>
            <person name="Kuo A."/>
            <person name="Salamov A."/>
            <person name="Schmutz J."/>
            <person name="Lucas S."/>
            <person name="Pitluck S."/>
            <person name="Rosenblum E."/>
            <person name="Stajich J."/>
            <person name="Eisen M."/>
            <person name="Grigoriev I.V."/>
        </authorList>
    </citation>
    <scope>NUCLEOTIDE SEQUENCE [LARGE SCALE GENOMIC DNA]</scope>
    <source>
        <strain evidence="2">JAM81 / FGSC 10211</strain>
    </source>
</reference>
<sequence length="197" mass="22966">MYITASIRDNHNELCRSQLGAFWDKHNATIQRLECANEYMNWIKFADTLDRTSAYTVPIVLIAYIDNNNGDHIDTNDKHGITLIDVCHKLFWCSQMQHTQFPWSQHFDSELPIDMMLHEQQIRRVQHYKYLGVVLHEPLYHTMRLNYIQIAVSNSMLVVSSSCKPSTHNQLLDTNILGSQSINDHVCTGSDWWLVMT</sequence>
<dbReference type="HOGENOM" id="CLU_1383916_0_0_1"/>
<proteinExistence type="predicted"/>
<protein>
    <submittedName>
        <fullName evidence="1">Uncharacterized protein</fullName>
    </submittedName>
</protein>
<keyword evidence="2" id="KW-1185">Reference proteome</keyword>
<gene>
    <name evidence="1" type="ORF">BATDEDRAFT_25253</name>
</gene>
<dbReference type="EMBL" id="GL882885">
    <property type="protein sequence ID" value="EGF79613.1"/>
    <property type="molecule type" value="Genomic_DNA"/>
</dbReference>
<name>F4P4T1_BATDJ</name>
<evidence type="ECO:0000313" key="1">
    <source>
        <dbReference type="EMBL" id="EGF79613.1"/>
    </source>
</evidence>